<dbReference type="PANTHER" id="PTHR42718:SF47">
    <property type="entry name" value="METHYL VIOLOGEN RESISTANCE PROTEIN SMVA"/>
    <property type="match status" value="1"/>
</dbReference>
<evidence type="ECO:0000256" key="5">
    <source>
        <dbReference type="ARBA" id="ARBA00022989"/>
    </source>
</evidence>
<evidence type="ECO:0000256" key="4">
    <source>
        <dbReference type="ARBA" id="ARBA00022692"/>
    </source>
</evidence>
<dbReference type="AlphaFoldDB" id="A0A1H1A240"/>
<evidence type="ECO:0000256" key="6">
    <source>
        <dbReference type="ARBA" id="ARBA00023136"/>
    </source>
</evidence>
<feature type="transmembrane region" description="Helical" evidence="8">
    <location>
        <begin position="333"/>
        <end position="353"/>
    </location>
</feature>
<feature type="transmembrane region" description="Helical" evidence="8">
    <location>
        <begin position="107"/>
        <end position="128"/>
    </location>
</feature>
<dbReference type="Proteomes" id="UP000217103">
    <property type="component" value="Unassembled WGS sequence"/>
</dbReference>
<evidence type="ECO:0000256" key="1">
    <source>
        <dbReference type="ARBA" id="ARBA00004651"/>
    </source>
</evidence>
<name>A0A1H1A240_9ACTN</name>
<feature type="transmembrane region" description="Helical" evidence="8">
    <location>
        <begin position="53"/>
        <end position="70"/>
    </location>
</feature>
<evidence type="ECO:0000256" key="8">
    <source>
        <dbReference type="SAM" id="Phobius"/>
    </source>
</evidence>
<keyword evidence="3" id="KW-1003">Cell membrane</keyword>
<dbReference type="PANTHER" id="PTHR42718">
    <property type="entry name" value="MAJOR FACILITATOR SUPERFAMILY MULTIDRUG TRANSPORTER MFSC"/>
    <property type="match status" value="1"/>
</dbReference>
<evidence type="ECO:0000313" key="11">
    <source>
        <dbReference type="Proteomes" id="UP000217103"/>
    </source>
</evidence>
<sequence>MAETVRAKAGKREWIALGVLLLACLLVSMDVSVLYFAVPFISRELEPTSLQQLWIFDIYGFMLAGLLITMGSLGDRIGRRRLLLSGAAAFGAASIAAAYSGSAEMLIVSRAVLGVAGATLMPSTLALIRNIFRDEGQRGTAVSIWSAALVGGVALGPVLSGLLLERFWWGSVFLINVPAMVLLLVLGPILLPEFRASRSGRFDLFSAVLSLAAVLPVIYGIKETAKYGPEPGAVLSMVVGLILAVVFVRRQRRLTDPMIDPTLFRARGFGGALLLNLVGMAAMVGLAIFLTQYLQSVLGMSPLEAALWSLLPSLVVGGAAPTAAAFARRVDRAYVIAAGFTLAAVGFIAMTFVEMGTPLWYVLLFNAFYSAGLVAVSSLNSDLVVGVAPPERAGSASALLESGSELGGALGMAVLGSIGTAVYTRGMADALPSGLPERAADVAGETLAGAVAVADGLSPALAETVLHTAREAFLDGMNVVTAVAGGLMLAAAVLAVVLVRGVRLGDGHGDGTGGEPSEGAEWAEAESPAARRTAARRAESFQ</sequence>
<dbReference type="GO" id="GO:0005886">
    <property type="term" value="C:plasma membrane"/>
    <property type="evidence" value="ECO:0007669"/>
    <property type="project" value="UniProtKB-SubCell"/>
</dbReference>
<feature type="transmembrane region" description="Helical" evidence="8">
    <location>
        <begin position="140"/>
        <end position="162"/>
    </location>
</feature>
<dbReference type="GO" id="GO:0022857">
    <property type="term" value="F:transmembrane transporter activity"/>
    <property type="evidence" value="ECO:0007669"/>
    <property type="project" value="InterPro"/>
</dbReference>
<evidence type="ECO:0000256" key="3">
    <source>
        <dbReference type="ARBA" id="ARBA00022475"/>
    </source>
</evidence>
<dbReference type="Gene3D" id="1.20.1250.20">
    <property type="entry name" value="MFS general substrate transporter like domains"/>
    <property type="match status" value="1"/>
</dbReference>
<dbReference type="CDD" id="cd17321">
    <property type="entry name" value="MFS_MMR_MDR_like"/>
    <property type="match status" value="1"/>
</dbReference>
<accession>A0A1H1A240</accession>
<keyword evidence="2" id="KW-0813">Transport</keyword>
<feature type="transmembrane region" description="Helical" evidence="8">
    <location>
        <begin position="231"/>
        <end position="248"/>
    </location>
</feature>
<feature type="transmembrane region" description="Helical" evidence="8">
    <location>
        <begin position="168"/>
        <end position="190"/>
    </location>
</feature>
<protein>
    <submittedName>
        <fullName evidence="10">MFS transporter, DHA2 family, multidrug resistance protein</fullName>
    </submittedName>
</protein>
<evidence type="ECO:0000256" key="7">
    <source>
        <dbReference type="SAM" id="MobiDB-lite"/>
    </source>
</evidence>
<comment type="subcellular location">
    <subcellularLocation>
        <location evidence="1">Cell membrane</location>
        <topology evidence="1">Multi-pass membrane protein</topology>
    </subcellularLocation>
</comment>
<feature type="transmembrane region" description="Helical" evidence="8">
    <location>
        <begin position="306"/>
        <end position="326"/>
    </location>
</feature>
<evidence type="ECO:0000313" key="10">
    <source>
        <dbReference type="EMBL" id="SDQ33728.1"/>
    </source>
</evidence>
<feature type="transmembrane region" description="Helical" evidence="8">
    <location>
        <begin position="479"/>
        <end position="499"/>
    </location>
</feature>
<keyword evidence="11" id="KW-1185">Reference proteome</keyword>
<dbReference type="Pfam" id="PF07690">
    <property type="entry name" value="MFS_1"/>
    <property type="match status" value="1"/>
</dbReference>
<evidence type="ECO:0000259" key="9">
    <source>
        <dbReference type="PROSITE" id="PS50850"/>
    </source>
</evidence>
<dbReference type="SUPFAM" id="SSF103473">
    <property type="entry name" value="MFS general substrate transporter"/>
    <property type="match status" value="1"/>
</dbReference>
<keyword evidence="4 8" id="KW-0812">Transmembrane</keyword>
<reference evidence="10 11" key="1">
    <citation type="submission" date="2016-10" db="EMBL/GenBank/DDBJ databases">
        <authorList>
            <person name="de Groot N.N."/>
        </authorList>
    </citation>
    <scope>NUCLEOTIDE SEQUENCE [LARGE SCALE GENOMIC DNA]</scope>
    <source>
        <strain evidence="10 11">DSM 43794</strain>
    </source>
</reference>
<dbReference type="InterPro" id="IPR011701">
    <property type="entry name" value="MFS"/>
</dbReference>
<dbReference type="RefSeq" id="WP_242659006.1">
    <property type="nucleotide sequence ID" value="NZ_FNKK01000002.1"/>
</dbReference>
<feature type="domain" description="Major facilitator superfamily (MFS) profile" evidence="9">
    <location>
        <begin position="16"/>
        <end position="503"/>
    </location>
</feature>
<evidence type="ECO:0000256" key="2">
    <source>
        <dbReference type="ARBA" id="ARBA00022448"/>
    </source>
</evidence>
<keyword evidence="6 8" id="KW-0472">Membrane</keyword>
<dbReference type="InterPro" id="IPR036259">
    <property type="entry name" value="MFS_trans_sf"/>
</dbReference>
<proteinExistence type="predicted"/>
<gene>
    <name evidence="10" type="ORF">SAMN04489764_0276</name>
</gene>
<dbReference type="PROSITE" id="PS50850">
    <property type="entry name" value="MFS"/>
    <property type="match status" value="1"/>
</dbReference>
<dbReference type="STRING" id="35622.SAMN04489764_0276"/>
<feature type="transmembrane region" description="Helical" evidence="8">
    <location>
        <begin position="359"/>
        <end position="385"/>
    </location>
</feature>
<organism evidence="10 11">
    <name type="scientific">Thermostaphylospora chromogena</name>
    <dbReference type="NCBI Taxonomy" id="35622"/>
    <lineage>
        <taxon>Bacteria</taxon>
        <taxon>Bacillati</taxon>
        <taxon>Actinomycetota</taxon>
        <taxon>Actinomycetes</taxon>
        <taxon>Streptosporangiales</taxon>
        <taxon>Thermomonosporaceae</taxon>
        <taxon>Thermostaphylospora</taxon>
    </lineage>
</organism>
<dbReference type="PROSITE" id="PS51257">
    <property type="entry name" value="PROKAR_LIPOPROTEIN"/>
    <property type="match status" value="1"/>
</dbReference>
<feature type="transmembrane region" description="Helical" evidence="8">
    <location>
        <begin position="202"/>
        <end position="219"/>
    </location>
</feature>
<dbReference type="EMBL" id="FNKK01000002">
    <property type="protein sequence ID" value="SDQ33728.1"/>
    <property type="molecule type" value="Genomic_DNA"/>
</dbReference>
<feature type="transmembrane region" description="Helical" evidence="8">
    <location>
        <begin position="269"/>
        <end position="294"/>
    </location>
</feature>
<keyword evidence="5 8" id="KW-1133">Transmembrane helix</keyword>
<feature type="transmembrane region" description="Helical" evidence="8">
    <location>
        <begin position="82"/>
        <end position="101"/>
    </location>
</feature>
<dbReference type="Gene3D" id="1.20.1720.10">
    <property type="entry name" value="Multidrug resistance protein D"/>
    <property type="match status" value="1"/>
</dbReference>
<feature type="region of interest" description="Disordered" evidence="7">
    <location>
        <begin position="508"/>
        <end position="542"/>
    </location>
</feature>
<dbReference type="InterPro" id="IPR020846">
    <property type="entry name" value="MFS_dom"/>
</dbReference>
<feature type="transmembrane region" description="Helical" evidence="8">
    <location>
        <begin position="14"/>
        <end position="41"/>
    </location>
</feature>